<dbReference type="InterPro" id="IPR022127">
    <property type="entry name" value="STIMATE/YPL162C"/>
</dbReference>
<feature type="region of interest" description="Disordered" evidence="1">
    <location>
        <begin position="400"/>
        <end position="421"/>
    </location>
</feature>
<keyword evidence="2" id="KW-0812">Transmembrane</keyword>
<evidence type="ECO:0008006" key="5">
    <source>
        <dbReference type="Google" id="ProtNLM"/>
    </source>
</evidence>
<keyword evidence="4" id="KW-1185">Reference proteome</keyword>
<evidence type="ECO:0000313" key="3">
    <source>
        <dbReference type="EMBL" id="CAK0808988.1"/>
    </source>
</evidence>
<feature type="compositionally biased region" description="Basic and acidic residues" evidence="1">
    <location>
        <begin position="495"/>
        <end position="506"/>
    </location>
</feature>
<dbReference type="EMBL" id="CAUYUJ010004298">
    <property type="protein sequence ID" value="CAK0808988.1"/>
    <property type="molecule type" value="Genomic_DNA"/>
</dbReference>
<dbReference type="PANTHER" id="PTHR31735:SF1">
    <property type="entry name" value="VACUOLAR MEMBRANE PROTEIN YPL162C"/>
    <property type="match status" value="1"/>
</dbReference>
<feature type="transmembrane region" description="Helical" evidence="2">
    <location>
        <begin position="176"/>
        <end position="198"/>
    </location>
</feature>
<dbReference type="Proteomes" id="UP001189429">
    <property type="component" value="Unassembled WGS sequence"/>
</dbReference>
<evidence type="ECO:0000256" key="1">
    <source>
        <dbReference type="SAM" id="MobiDB-lite"/>
    </source>
</evidence>
<feature type="compositionally biased region" description="Acidic residues" evidence="1">
    <location>
        <begin position="409"/>
        <end position="421"/>
    </location>
</feature>
<organism evidence="3 4">
    <name type="scientific">Prorocentrum cordatum</name>
    <dbReference type="NCBI Taxonomy" id="2364126"/>
    <lineage>
        <taxon>Eukaryota</taxon>
        <taxon>Sar</taxon>
        <taxon>Alveolata</taxon>
        <taxon>Dinophyceae</taxon>
        <taxon>Prorocentrales</taxon>
        <taxon>Prorocentraceae</taxon>
        <taxon>Prorocentrum</taxon>
    </lineage>
</organism>
<keyword evidence="2" id="KW-0472">Membrane</keyword>
<comment type="caution">
    <text evidence="3">The sequence shown here is derived from an EMBL/GenBank/DDBJ whole genome shotgun (WGS) entry which is preliminary data.</text>
</comment>
<protein>
    <recommendedName>
        <fullName evidence="5">Calmodulin</fullName>
    </recommendedName>
</protein>
<proteinExistence type="predicted"/>
<feature type="transmembrane region" description="Helical" evidence="2">
    <location>
        <begin position="6"/>
        <end position="26"/>
    </location>
</feature>
<feature type="transmembrane region" description="Helical" evidence="2">
    <location>
        <begin position="144"/>
        <end position="164"/>
    </location>
</feature>
<keyword evidence="2" id="KW-1133">Transmembrane helix</keyword>
<gene>
    <name evidence="3" type="ORF">PCOR1329_LOCUS14382</name>
</gene>
<dbReference type="Pfam" id="PF12400">
    <property type="entry name" value="STIMATE"/>
    <property type="match status" value="1"/>
</dbReference>
<feature type="transmembrane region" description="Helical" evidence="2">
    <location>
        <begin position="53"/>
        <end position="75"/>
    </location>
</feature>
<feature type="region of interest" description="Disordered" evidence="1">
    <location>
        <begin position="482"/>
        <end position="526"/>
    </location>
</feature>
<reference evidence="3" key="1">
    <citation type="submission" date="2023-10" db="EMBL/GenBank/DDBJ databases">
        <authorList>
            <person name="Chen Y."/>
            <person name="Shah S."/>
            <person name="Dougan E. K."/>
            <person name="Thang M."/>
            <person name="Chan C."/>
        </authorList>
    </citation>
    <scope>NUCLEOTIDE SEQUENCE [LARGE SCALE GENOMIC DNA]</scope>
</reference>
<name>A0ABN9QYY4_9DINO</name>
<evidence type="ECO:0000313" key="4">
    <source>
        <dbReference type="Proteomes" id="UP001189429"/>
    </source>
</evidence>
<evidence type="ECO:0000256" key="2">
    <source>
        <dbReference type="SAM" id="Phobius"/>
    </source>
</evidence>
<sequence>MSCCDILSGPVSSAALFLASLLLFLLQHGGLPGGSAEAPPRSQEQVLLDLSKVALGAVWAGAMTSACCASMLGSIEPAGDECGWYAVEIMLDTSLGMYASLWILRIAVWLIKKVISERKAQQVCAGKYRSKTGAFVKVVYAQQVMLWVLVISVSKLGVAALVLSQAFQLQVLARFFLARAFGVPVLGYLLMAAFRVLMQAVQFWLAERIFVRARAFAEGDPFDLEAGASGSLFAFEDGGYVPPEAPKVDLEAALAAPDGPRGAAVPRDPLGELISRLEADPGYLEEALQGLLPEPHPGNELPSWGDFARDVGSEGFADSCQICFLQGWEDESNDAVDPVGLFPAVRELMQSKELAVTLPQYSALFGFFDRDGVGSVSQTTFPDFVRYVAVMAYLGACRESGSGRPVDDAGAEDAEEQPCEEEVQRRLDETRAELEALGASALEPDATGAGGIDEERLKVQMDEELLARKRQELEELRARARAEEDALVAAQRPSGRGEVRHYEQDRAGAPGPQRKKGCLPACGRKQ</sequence>
<dbReference type="PANTHER" id="PTHR31735">
    <property type="entry name" value="VACUOLAR MEMBRANE PROTEIN YPL162C"/>
    <property type="match status" value="1"/>
</dbReference>
<accession>A0ABN9QYY4</accession>